<evidence type="ECO:0000313" key="3">
    <source>
        <dbReference type="Proteomes" id="UP001315278"/>
    </source>
</evidence>
<gene>
    <name evidence="2" type="ORF">JQ615_31060</name>
</gene>
<sequence length="83" mass="8802">MRTSLFAVLLFAASITGAKAQGLIIEDGHYAVPPAVVVPAAPIVRSDVVVVRRAPVFVERPPVVMAPAPLVVAPRLCPYGYYC</sequence>
<protein>
    <submittedName>
        <fullName evidence="2">Uncharacterized protein</fullName>
    </submittedName>
</protein>
<dbReference type="Proteomes" id="UP001315278">
    <property type="component" value="Unassembled WGS sequence"/>
</dbReference>
<dbReference type="EMBL" id="JAFCJH010000044">
    <property type="protein sequence ID" value="MBR0799819.1"/>
    <property type="molecule type" value="Genomic_DNA"/>
</dbReference>
<keyword evidence="1" id="KW-0732">Signal</keyword>
<feature type="signal peptide" evidence="1">
    <location>
        <begin position="1"/>
        <end position="20"/>
    </location>
</feature>
<name>A0ABS5FSL0_9BRAD</name>
<evidence type="ECO:0000313" key="2">
    <source>
        <dbReference type="EMBL" id="MBR0799819.1"/>
    </source>
</evidence>
<organism evidence="2 3">
    <name type="scientific">Bradyrhizobium jicamae</name>
    <dbReference type="NCBI Taxonomy" id="280332"/>
    <lineage>
        <taxon>Bacteria</taxon>
        <taxon>Pseudomonadati</taxon>
        <taxon>Pseudomonadota</taxon>
        <taxon>Alphaproteobacteria</taxon>
        <taxon>Hyphomicrobiales</taxon>
        <taxon>Nitrobacteraceae</taxon>
        <taxon>Bradyrhizobium</taxon>
    </lineage>
</organism>
<feature type="chain" id="PRO_5047290845" evidence="1">
    <location>
        <begin position="21"/>
        <end position="83"/>
    </location>
</feature>
<evidence type="ECO:0000256" key="1">
    <source>
        <dbReference type="SAM" id="SignalP"/>
    </source>
</evidence>
<proteinExistence type="predicted"/>
<keyword evidence="3" id="KW-1185">Reference proteome</keyword>
<comment type="caution">
    <text evidence="2">The sequence shown here is derived from an EMBL/GenBank/DDBJ whole genome shotgun (WGS) entry which is preliminary data.</text>
</comment>
<accession>A0ABS5FSL0</accession>
<dbReference type="RefSeq" id="WP_212494472.1">
    <property type="nucleotide sequence ID" value="NZ_JAFCJH010000044.1"/>
</dbReference>
<reference evidence="3" key="1">
    <citation type="journal article" date="2021" name="ISME J.">
        <title>Evolutionary origin and ecological implication of a unique nif island in free-living Bradyrhizobium lineages.</title>
        <authorList>
            <person name="Tao J."/>
        </authorList>
    </citation>
    <scope>NUCLEOTIDE SEQUENCE [LARGE SCALE GENOMIC DNA]</scope>
    <source>
        <strain evidence="3">SZCCT0434</strain>
    </source>
</reference>